<evidence type="ECO:0000313" key="2">
    <source>
        <dbReference type="Proteomes" id="UP001645859"/>
    </source>
</evidence>
<proteinExistence type="predicted"/>
<reference evidence="1 2" key="1">
    <citation type="submission" date="2018-09" db="EMBL/GenBank/DDBJ databases">
        <title>Comparative genomics of Leucobacter spp.</title>
        <authorList>
            <person name="Reis A.C."/>
            <person name="Kolvenbach B.A."/>
            <person name="Corvini P.F.X."/>
            <person name="Nunes O.C."/>
        </authorList>
    </citation>
    <scope>NUCLEOTIDE SEQUENCE [LARGE SCALE GENOMIC DNA]</scope>
    <source>
        <strain evidence="1 2">TAN 31504</strain>
    </source>
</reference>
<evidence type="ECO:0008006" key="3">
    <source>
        <dbReference type="Google" id="ProtNLM"/>
    </source>
</evidence>
<sequence>MTGAAAPTAEVVVTGAAAPTADAPVPGRTVLTPRALERLATALSRDAARVPFRDVRVTLSDSEGALRAGVTLPLALPELPGPTVTERGAELRDAVITGMRDLAGRRVATVDVRFAGVHRGRPRRVA</sequence>
<comment type="caution">
    <text evidence="1">The sequence shown here is derived from an EMBL/GenBank/DDBJ whole genome shotgun (WGS) entry which is preliminary data.</text>
</comment>
<accession>A0ABS1SEL6</accession>
<gene>
    <name evidence="1" type="ORF">D3230_06720</name>
</gene>
<keyword evidence="2" id="KW-1185">Reference proteome</keyword>
<dbReference type="EMBL" id="QYAC01000003">
    <property type="protein sequence ID" value="MBL3678990.1"/>
    <property type="molecule type" value="Genomic_DNA"/>
</dbReference>
<dbReference type="Proteomes" id="UP001645859">
    <property type="component" value="Unassembled WGS sequence"/>
</dbReference>
<dbReference type="RefSeq" id="WP_202344258.1">
    <property type="nucleotide sequence ID" value="NZ_BAAAPI010000013.1"/>
</dbReference>
<protein>
    <recommendedName>
        <fullName evidence="3">NTP pyrophosphohydrolase</fullName>
    </recommendedName>
</protein>
<organism evidence="1 2">
    <name type="scientific">Leucobacter chromiireducens subsp. solipictus</name>
    <dbReference type="NCBI Taxonomy" id="398235"/>
    <lineage>
        <taxon>Bacteria</taxon>
        <taxon>Bacillati</taxon>
        <taxon>Actinomycetota</taxon>
        <taxon>Actinomycetes</taxon>
        <taxon>Micrococcales</taxon>
        <taxon>Microbacteriaceae</taxon>
        <taxon>Leucobacter</taxon>
    </lineage>
</organism>
<evidence type="ECO:0000313" key="1">
    <source>
        <dbReference type="EMBL" id="MBL3678990.1"/>
    </source>
</evidence>
<name>A0ABS1SEL6_9MICO</name>